<keyword evidence="2" id="KW-0472">Membrane</keyword>
<evidence type="ECO:0000256" key="1">
    <source>
        <dbReference type="SAM" id="MobiDB-lite"/>
    </source>
</evidence>
<feature type="transmembrane region" description="Helical" evidence="2">
    <location>
        <begin position="33"/>
        <end position="59"/>
    </location>
</feature>
<organism evidence="3 4">
    <name type="scientific">Roseiconus lacunae</name>
    <dbReference type="NCBI Taxonomy" id="2605694"/>
    <lineage>
        <taxon>Bacteria</taxon>
        <taxon>Pseudomonadati</taxon>
        <taxon>Planctomycetota</taxon>
        <taxon>Planctomycetia</taxon>
        <taxon>Pirellulales</taxon>
        <taxon>Pirellulaceae</taxon>
        <taxon>Roseiconus</taxon>
    </lineage>
</organism>
<evidence type="ECO:0000256" key="2">
    <source>
        <dbReference type="SAM" id="Phobius"/>
    </source>
</evidence>
<name>A0ABT7PFL5_9BACT</name>
<dbReference type="RefSeq" id="WP_289162759.1">
    <property type="nucleotide sequence ID" value="NZ_JASZZN010000004.1"/>
</dbReference>
<accession>A0ABT7PFL5</accession>
<evidence type="ECO:0000313" key="3">
    <source>
        <dbReference type="EMBL" id="MDM4015283.1"/>
    </source>
</evidence>
<reference evidence="3 4" key="1">
    <citation type="submission" date="2023-06" db="EMBL/GenBank/DDBJ databases">
        <title>Roseiconus lacunae JC819 isolated from Gulf of Mannar region, Tamil Nadu.</title>
        <authorList>
            <person name="Pk S."/>
            <person name="Ch S."/>
            <person name="Ch V.R."/>
        </authorList>
    </citation>
    <scope>NUCLEOTIDE SEQUENCE [LARGE SCALE GENOMIC DNA]</scope>
    <source>
        <strain evidence="3 4">JC819</strain>
    </source>
</reference>
<evidence type="ECO:0000313" key="4">
    <source>
        <dbReference type="Proteomes" id="UP001239462"/>
    </source>
</evidence>
<proteinExistence type="predicted"/>
<keyword evidence="2" id="KW-0812">Transmembrane</keyword>
<keyword evidence="2" id="KW-1133">Transmembrane helix</keyword>
<sequence>MTDPNPYKPPKQNEGPPPQRRKGLLEFSPFENFVGFASLGLIVGYIGYRVLVAVIQLMAAAL</sequence>
<comment type="caution">
    <text evidence="3">The sequence shown here is derived from an EMBL/GenBank/DDBJ whole genome shotgun (WGS) entry which is preliminary data.</text>
</comment>
<feature type="region of interest" description="Disordered" evidence="1">
    <location>
        <begin position="1"/>
        <end position="22"/>
    </location>
</feature>
<dbReference type="Proteomes" id="UP001239462">
    <property type="component" value="Unassembled WGS sequence"/>
</dbReference>
<dbReference type="EMBL" id="JASZZN010000004">
    <property type="protein sequence ID" value="MDM4015283.1"/>
    <property type="molecule type" value="Genomic_DNA"/>
</dbReference>
<keyword evidence="4" id="KW-1185">Reference proteome</keyword>
<gene>
    <name evidence="3" type="ORF">QTN89_07585</name>
</gene>
<protein>
    <submittedName>
        <fullName evidence="3">Uncharacterized protein</fullName>
    </submittedName>
</protein>